<dbReference type="Gene3D" id="2.70.70.10">
    <property type="entry name" value="Glucose Permease (Domain IIA)"/>
    <property type="match status" value="1"/>
</dbReference>
<dbReference type="RefSeq" id="WP_374065075.1">
    <property type="nucleotide sequence ID" value="NZ_CP154825.1"/>
</dbReference>
<dbReference type="InterPro" id="IPR011055">
    <property type="entry name" value="Dup_hybrid_motif"/>
</dbReference>
<evidence type="ECO:0000313" key="2">
    <source>
        <dbReference type="EMBL" id="PPK61205.1"/>
    </source>
</evidence>
<dbReference type="InterPro" id="IPR050570">
    <property type="entry name" value="Cell_wall_metabolism_enzyme"/>
</dbReference>
<dbReference type="Proteomes" id="UP000239203">
    <property type="component" value="Unassembled WGS sequence"/>
</dbReference>
<dbReference type="AlphaFoldDB" id="A0A2S6GBX9"/>
<sequence>MSQFPHRRHELRDTADALGIERCLLHAYTAGKVIEAKWGDRQGWGVSIDMGGGYKTYYFHMTAEPKVKDGQRVKQGQLLGYVGDTGQAKGNPHLHYTVTKDDKGIKPVFNGKTQCRSVRWFRLVGGGVGSCWAG</sequence>
<protein>
    <submittedName>
        <fullName evidence="2">Peptidase M23-like protein</fullName>
    </submittedName>
</protein>
<dbReference type="InterPro" id="IPR016047">
    <property type="entry name" value="M23ase_b-sheet_dom"/>
</dbReference>
<organism evidence="2 3">
    <name type="scientific">Actinokineospora auranticolor</name>
    <dbReference type="NCBI Taxonomy" id="155976"/>
    <lineage>
        <taxon>Bacteria</taxon>
        <taxon>Bacillati</taxon>
        <taxon>Actinomycetota</taxon>
        <taxon>Actinomycetes</taxon>
        <taxon>Pseudonocardiales</taxon>
        <taxon>Pseudonocardiaceae</taxon>
        <taxon>Actinokineospora</taxon>
    </lineage>
</organism>
<gene>
    <name evidence="2" type="ORF">CLV40_1431</name>
</gene>
<feature type="domain" description="M23ase beta-sheet core" evidence="1">
    <location>
        <begin position="26"/>
        <end position="107"/>
    </location>
</feature>
<proteinExistence type="predicted"/>
<dbReference type="Pfam" id="PF01551">
    <property type="entry name" value="Peptidase_M23"/>
    <property type="match status" value="1"/>
</dbReference>
<dbReference type="EMBL" id="PTIX01000043">
    <property type="protein sequence ID" value="PPK61205.1"/>
    <property type="molecule type" value="Genomic_DNA"/>
</dbReference>
<evidence type="ECO:0000259" key="1">
    <source>
        <dbReference type="Pfam" id="PF01551"/>
    </source>
</evidence>
<dbReference type="SUPFAM" id="SSF51261">
    <property type="entry name" value="Duplicated hybrid motif"/>
    <property type="match status" value="1"/>
</dbReference>
<evidence type="ECO:0000313" key="3">
    <source>
        <dbReference type="Proteomes" id="UP000239203"/>
    </source>
</evidence>
<dbReference type="PANTHER" id="PTHR21666:SF270">
    <property type="entry name" value="MUREIN HYDROLASE ACTIVATOR ENVC"/>
    <property type="match status" value="1"/>
</dbReference>
<dbReference type="CDD" id="cd12797">
    <property type="entry name" value="M23_peptidase"/>
    <property type="match status" value="1"/>
</dbReference>
<comment type="caution">
    <text evidence="2">The sequence shown here is derived from an EMBL/GenBank/DDBJ whole genome shotgun (WGS) entry which is preliminary data.</text>
</comment>
<accession>A0A2S6GBX9</accession>
<dbReference type="GO" id="GO:0004222">
    <property type="term" value="F:metalloendopeptidase activity"/>
    <property type="evidence" value="ECO:0007669"/>
    <property type="project" value="TreeGrafter"/>
</dbReference>
<name>A0A2S6GBX9_9PSEU</name>
<keyword evidence="3" id="KW-1185">Reference proteome</keyword>
<reference evidence="2 3" key="1">
    <citation type="submission" date="2018-02" db="EMBL/GenBank/DDBJ databases">
        <title>Genomic Encyclopedia of Archaeal and Bacterial Type Strains, Phase II (KMG-II): from individual species to whole genera.</title>
        <authorList>
            <person name="Goeker M."/>
        </authorList>
    </citation>
    <scope>NUCLEOTIDE SEQUENCE [LARGE SCALE GENOMIC DNA]</scope>
    <source>
        <strain evidence="2 3">YU 961-1</strain>
    </source>
</reference>
<dbReference type="PANTHER" id="PTHR21666">
    <property type="entry name" value="PEPTIDASE-RELATED"/>
    <property type="match status" value="1"/>
</dbReference>